<reference evidence="1 2" key="1">
    <citation type="submission" date="2021-06" db="EMBL/GenBank/DDBJ databases">
        <authorList>
            <person name="Palmer J.M."/>
        </authorList>
    </citation>
    <scope>NUCLEOTIDE SEQUENCE [LARGE SCALE GENOMIC DNA]</scope>
    <source>
        <strain evidence="1 2">GA_2019</strain>
        <tissue evidence="1">Muscle</tissue>
    </source>
</reference>
<proteinExistence type="predicted"/>
<accession>A0ABV0MN49</accession>
<dbReference type="EMBL" id="JAHRIO010003620">
    <property type="protein sequence ID" value="MEQ2159853.1"/>
    <property type="molecule type" value="Genomic_DNA"/>
</dbReference>
<comment type="caution">
    <text evidence="1">The sequence shown here is derived from an EMBL/GenBank/DDBJ whole genome shotgun (WGS) entry which is preliminary data.</text>
</comment>
<organism evidence="1 2">
    <name type="scientific">Goodea atripinnis</name>
    <dbReference type="NCBI Taxonomy" id="208336"/>
    <lineage>
        <taxon>Eukaryota</taxon>
        <taxon>Metazoa</taxon>
        <taxon>Chordata</taxon>
        <taxon>Craniata</taxon>
        <taxon>Vertebrata</taxon>
        <taxon>Euteleostomi</taxon>
        <taxon>Actinopterygii</taxon>
        <taxon>Neopterygii</taxon>
        <taxon>Teleostei</taxon>
        <taxon>Neoteleostei</taxon>
        <taxon>Acanthomorphata</taxon>
        <taxon>Ovalentaria</taxon>
        <taxon>Atherinomorphae</taxon>
        <taxon>Cyprinodontiformes</taxon>
        <taxon>Goodeidae</taxon>
        <taxon>Goodea</taxon>
    </lineage>
</organism>
<name>A0ABV0MN49_9TELE</name>
<feature type="non-terminal residue" evidence="1">
    <location>
        <position position="208"/>
    </location>
</feature>
<keyword evidence="2" id="KW-1185">Reference proteome</keyword>
<evidence type="ECO:0000313" key="2">
    <source>
        <dbReference type="Proteomes" id="UP001476798"/>
    </source>
</evidence>
<evidence type="ECO:0000313" key="1">
    <source>
        <dbReference type="EMBL" id="MEQ2159853.1"/>
    </source>
</evidence>
<protein>
    <submittedName>
        <fullName evidence="1">Uncharacterized protein</fullName>
    </submittedName>
</protein>
<gene>
    <name evidence="1" type="ORF">GOODEAATRI_027542</name>
</gene>
<dbReference type="Proteomes" id="UP001476798">
    <property type="component" value="Unassembled WGS sequence"/>
</dbReference>
<sequence>MLSARPDMASFSSCDDIPDHAKLKAPVSTFAPITREEGFTERSFPSVSSLELSLAKVFGVKMSRLVGQRPVPPSKHDQLVMMFTDRAHQCVFQAAVATNNTALLAFGISKKAEEADLPEELKSFICKAADAILNVCATLAACSSRIAAWSTLVQRATWLRLSPSMPEDLQKDMLEGPITPDALFSPNFQTILEKSQKTDEVSETVRHL</sequence>